<dbReference type="PANTHER" id="PTHR31541:SF28">
    <property type="entry name" value="TF-B3 DOMAIN-CONTAINING PROTEIN"/>
    <property type="match status" value="1"/>
</dbReference>
<evidence type="ECO:0000256" key="2">
    <source>
        <dbReference type="ARBA" id="ARBA00023015"/>
    </source>
</evidence>
<organism evidence="8 9">
    <name type="scientific">Hibiscus sabdariffa</name>
    <name type="common">roselle</name>
    <dbReference type="NCBI Taxonomy" id="183260"/>
    <lineage>
        <taxon>Eukaryota</taxon>
        <taxon>Viridiplantae</taxon>
        <taxon>Streptophyta</taxon>
        <taxon>Embryophyta</taxon>
        <taxon>Tracheophyta</taxon>
        <taxon>Spermatophyta</taxon>
        <taxon>Magnoliopsida</taxon>
        <taxon>eudicotyledons</taxon>
        <taxon>Gunneridae</taxon>
        <taxon>Pentapetalae</taxon>
        <taxon>rosids</taxon>
        <taxon>malvids</taxon>
        <taxon>Malvales</taxon>
        <taxon>Malvaceae</taxon>
        <taxon>Malvoideae</taxon>
        <taxon>Hibiscus</taxon>
    </lineage>
</organism>
<feature type="domain" description="TF-B3" evidence="7">
    <location>
        <begin position="320"/>
        <end position="425"/>
    </location>
</feature>
<protein>
    <recommendedName>
        <fullName evidence="7">TF-B3 domain-containing protein</fullName>
    </recommendedName>
</protein>
<feature type="region of interest" description="Disordered" evidence="6">
    <location>
        <begin position="1"/>
        <end position="21"/>
    </location>
</feature>
<evidence type="ECO:0000259" key="7">
    <source>
        <dbReference type="SMART" id="SM01019"/>
    </source>
</evidence>
<evidence type="ECO:0000256" key="5">
    <source>
        <dbReference type="ARBA" id="ARBA00023242"/>
    </source>
</evidence>
<feature type="compositionally biased region" description="Acidic residues" evidence="6">
    <location>
        <begin position="282"/>
        <end position="300"/>
    </location>
</feature>
<keyword evidence="3" id="KW-0238">DNA-binding</keyword>
<dbReference type="Gene3D" id="2.40.330.10">
    <property type="entry name" value="DNA-binding pseudobarrel domain"/>
    <property type="match status" value="1"/>
</dbReference>
<proteinExistence type="predicted"/>
<feature type="compositionally biased region" description="Basic and acidic residues" evidence="6">
    <location>
        <begin position="1"/>
        <end position="13"/>
    </location>
</feature>
<dbReference type="CDD" id="cd10017">
    <property type="entry name" value="B3_DNA"/>
    <property type="match status" value="1"/>
</dbReference>
<keyword evidence="9" id="KW-1185">Reference proteome</keyword>
<comment type="caution">
    <text evidence="8">The sequence shown here is derived from an EMBL/GenBank/DDBJ whole genome shotgun (WGS) entry which is preliminary data.</text>
</comment>
<dbReference type="EMBL" id="JBBPBM010000023">
    <property type="protein sequence ID" value="KAK8545840.1"/>
    <property type="molecule type" value="Genomic_DNA"/>
</dbReference>
<evidence type="ECO:0000256" key="3">
    <source>
        <dbReference type="ARBA" id="ARBA00023125"/>
    </source>
</evidence>
<keyword evidence="4" id="KW-0804">Transcription</keyword>
<dbReference type="InterPro" id="IPR005508">
    <property type="entry name" value="At2g31720-like"/>
</dbReference>
<feature type="region of interest" description="Disordered" evidence="6">
    <location>
        <begin position="281"/>
        <end position="300"/>
    </location>
</feature>
<evidence type="ECO:0000313" key="9">
    <source>
        <dbReference type="Proteomes" id="UP001472677"/>
    </source>
</evidence>
<feature type="compositionally biased region" description="Basic and acidic residues" evidence="6">
    <location>
        <begin position="137"/>
        <end position="150"/>
    </location>
</feature>
<comment type="subcellular location">
    <subcellularLocation>
        <location evidence="1">Nucleus</location>
    </subcellularLocation>
</comment>
<evidence type="ECO:0000256" key="1">
    <source>
        <dbReference type="ARBA" id="ARBA00004123"/>
    </source>
</evidence>
<reference evidence="8 9" key="1">
    <citation type="journal article" date="2024" name="G3 (Bethesda)">
        <title>Genome assembly of Hibiscus sabdariffa L. provides insights into metabolisms of medicinal natural products.</title>
        <authorList>
            <person name="Kim T."/>
        </authorList>
    </citation>
    <scope>NUCLEOTIDE SEQUENCE [LARGE SCALE GENOMIC DNA]</scope>
    <source>
        <strain evidence="8">TK-2024</strain>
        <tissue evidence="8">Old leaves</tissue>
    </source>
</reference>
<dbReference type="SMART" id="SM01019">
    <property type="entry name" value="B3"/>
    <property type="match status" value="1"/>
</dbReference>
<feature type="region of interest" description="Disordered" evidence="6">
    <location>
        <begin position="58"/>
        <end position="96"/>
    </location>
</feature>
<dbReference type="InterPro" id="IPR003340">
    <property type="entry name" value="B3_DNA-bd"/>
</dbReference>
<gene>
    <name evidence="8" type="ORF">V6N12_026658</name>
</gene>
<dbReference type="SUPFAM" id="SSF101936">
    <property type="entry name" value="DNA-binding pseudobarrel domain"/>
    <property type="match status" value="1"/>
</dbReference>
<feature type="compositionally biased region" description="Basic and acidic residues" evidence="6">
    <location>
        <begin position="169"/>
        <end position="179"/>
    </location>
</feature>
<evidence type="ECO:0000256" key="4">
    <source>
        <dbReference type="ARBA" id="ARBA00023163"/>
    </source>
</evidence>
<keyword evidence="5" id="KW-0539">Nucleus</keyword>
<keyword evidence="2" id="KW-0805">Transcription regulation</keyword>
<name>A0ABR2DSW1_9ROSI</name>
<dbReference type="InterPro" id="IPR015300">
    <property type="entry name" value="DNA-bd_pseudobarrel_sf"/>
</dbReference>
<dbReference type="PANTHER" id="PTHR31541">
    <property type="entry name" value="B3 DOMAIN PLANT PROTEIN-RELATED"/>
    <property type="match status" value="1"/>
</dbReference>
<feature type="region of interest" description="Disordered" evidence="6">
    <location>
        <begin position="114"/>
        <end position="179"/>
    </location>
</feature>
<sequence>MNKEGEENKFKAIEDDDNGVALTEDEQDAAFVLLYLKYYMKLDDKTALELDSLKRKILEGKDRQDEEPSSDIHGTSEILESCQTPDVPSDECSSRDYQKRGKRVRFLFKKNQNQESLVIPQPQPQDENLAEETLTPEDSKGEDNAMRERSLPTPLRWRSSRKRSNRLKPSSEMRGEEQSNRCCVPEYSYMVESKVKELISSLQIFFSSDPCSSSKPFPFPCKTAKKEREKNKSKEIGNNNSGERWWTDEECSAAEALVSFQYAKLEKQSDLKLKKRKREFLEGDGGEQEQEEEVLDDYEPPDIPPVAALAGLVSECSKPYQKRLTETDLKRDQLRFLFCKDHVREFMIPLLKEDENVGNGIPVTVYDSEGKEYEMKFKLWGSNAYVLNGIGWVRFCQQHGLVKDIDIVTVWMFRQRVTRKLCFVITTRRSRQQLANPKH</sequence>
<accession>A0ABR2DSW1</accession>
<dbReference type="Proteomes" id="UP001472677">
    <property type="component" value="Unassembled WGS sequence"/>
</dbReference>
<evidence type="ECO:0000313" key="8">
    <source>
        <dbReference type="EMBL" id="KAK8545840.1"/>
    </source>
</evidence>
<evidence type="ECO:0000256" key="6">
    <source>
        <dbReference type="SAM" id="MobiDB-lite"/>
    </source>
</evidence>